<evidence type="ECO:0000256" key="1">
    <source>
        <dbReference type="SAM" id="MobiDB-lite"/>
    </source>
</evidence>
<keyword evidence="3" id="KW-1185">Reference proteome</keyword>
<dbReference type="AlphaFoldDB" id="A0A160P8U6"/>
<sequence>MTMANTQPQGGRGGQSGAGGSSGSGAGGTSDTTRDYPRKLTLKSLTAGANPRKKPKSGGA</sequence>
<feature type="region of interest" description="Disordered" evidence="1">
    <location>
        <begin position="1"/>
        <end position="60"/>
    </location>
</feature>
<dbReference type="EMBL" id="AP017424">
    <property type="protein sequence ID" value="BAU87380.1"/>
    <property type="molecule type" value="Genomic_DNA"/>
</dbReference>
<reference evidence="2 3" key="1">
    <citation type="journal article" date="2016" name="Genome Announc.">
        <title>Complete Genome Sequence of Thiostrepton-Producing Streptomyces laurentii ATCC 31255.</title>
        <authorList>
            <person name="Doi K."/>
            <person name="Fujino Y."/>
            <person name="Nagayoshi Y."/>
            <person name="Ohshima T."/>
            <person name="Ogata S."/>
        </authorList>
    </citation>
    <scope>NUCLEOTIDE SEQUENCE [LARGE SCALE GENOMIC DNA]</scope>
    <source>
        <strain evidence="2 3">ATCC 31255</strain>
    </source>
</reference>
<gene>
    <name evidence="2" type="ORF">SLA_6514</name>
</gene>
<organism evidence="2 3">
    <name type="scientific">Streptomyces laurentii</name>
    <dbReference type="NCBI Taxonomy" id="39478"/>
    <lineage>
        <taxon>Bacteria</taxon>
        <taxon>Bacillati</taxon>
        <taxon>Actinomycetota</taxon>
        <taxon>Actinomycetes</taxon>
        <taxon>Kitasatosporales</taxon>
        <taxon>Streptomycetaceae</taxon>
        <taxon>Streptomyces</taxon>
    </lineage>
</organism>
<dbReference type="Proteomes" id="UP000217676">
    <property type="component" value="Chromosome"/>
</dbReference>
<proteinExistence type="predicted"/>
<evidence type="ECO:0000313" key="2">
    <source>
        <dbReference type="EMBL" id="BAU87380.1"/>
    </source>
</evidence>
<accession>A0A160P8U6</accession>
<feature type="compositionally biased region" description="Basic residues" evidence="1">
    <location>
        <begin position="51"/>
        <end position="60"/>
    </location>
</feature>
<protein>
    <submittedName>
        <fullName evidence="2">Solute carrier family 30 member 1</fullName>
    </submittedName>
</protein>
<evidence type="ECO:0000313" key="3">
    <source>
        <dbReference type="Proteomes" id="UP000217676"/>
    </source>
</evidence>
<name>A0A160P8U6_STRLU</name>
<feature type="compositionally biased region" description="Gly residues" evidence="1">
    <location>
        <begin position="10"/>
        <end position="28"/>
    </location>
</feature>
<dbReference type="KEGG" id="slau:SLA_6514"/>